<dbReference type="Pfam" id="PF08814">
    <property type="entry name" value="XisH"/>
    <property type="match status" value="1"/>
</dbReference>
<sequence>MPAKDFYNDVMRNSLMRDGWTIAYAPFRLPVGSLASFFEQRKG</sequence>
<dbReference type="AlphaFoldDB" id="A0A6M0RNA6"/>
<evidence type="ECO:0000256" key="1">
    <source>
        <dbReference type="SAM" id="Phobius"/>
    </source>
</evidence>
<keyword evidence="1" id="KW-0472">Membrane</keyword>
<dbReference type="RefSeq" id="WP_163669734.1">
    <property type="nucleotide sequence ID" value="NZ_QXHD01000004.1"/>
</dbReference>
<evidence type="ECO:0000313" key="2">
    <source>
        <dbReference type="EMBL" id="NEZ57785.1"/>
    </source>
</evidence>
<feature type="transmembrane region" description="Helical" evidence="1">
    <location>
        <begin position="20"/>
        <end position="38"/>
    </location>
</feature>
<comment type="caution">
    <text evidence="2">The sequence shown here is derived from an EMBL/GenBank/DDBJ whole genome shotgun (WGS) entry which is preliminary data.</text>
</comment>
<reference evidence="2 3" key="1">
    <citation type="journal article" date="2020" name="Microb. Ecol.">
        <title>Ecogenomics of the Marine Benthic Filamentous Cyanobacterium Adonisia.</title>
        <authorList>
            <person name="Walter J.M."/>
            <person name="Coutinho F.H."/>
            <person name="Leomil L."/>
            <person name="Hargreaves P.I."/>
            <person name="Campeao M.E."/>
            <person name="Vieira V.V."/>
            <person name="Silva B.S."/>
            <person name="Fistarol G.O."/>
            <person name="Salomon P.S."/>
            <person name="Sawabe T."/>
            <person name="Mino S."/>
            <person name="Hosokawa M."/>
            <person name="Miyashita H."/>
            <person name="Maruyama F."/>
            <person name="van Verk M.C."/>
            <person name="Dutilh B.E."/>
            <person name="Thompson C.C."/>
            <person name="Thompson F.L."/>
        </authorList>
    </citation>
    <scope>NUCLEOTIDE SEQUENCE [LARGE SCALE GENOMIC DNA]</scope>
    <source>
        <strain evidence="2 3">CCMR0081</strain>
    </source>
</reference>
<organism evidence="2 3">
    <name type="scientific">Adonisia turfae CCMR0081</name>
    <dbReference type="NCBI Taxonomy" id="2292702"/>
    <lineage>
        <taxon>Bacteria</taxon>
        <taxon>Bacillati</taxon>
        <taxon>Cyanobacteriota</taxon>
        <taxon>Adonisia</taxon>
        <taxon>Adonisia turfae</taxon>
    </lineage>
</organism>
<keyword evidence="3" id="KW-1185">Reference proteome</keyword>
<gene>
    <name evidence="2" type="ORF">DXZ20_19470</name>
</gene>
<accession>A0A6M0RNA6</accession>
<keyword evidence="1" id="KW-0812">Transmembrane</keyword>
<protein>
    <submittedName>
        <fullName evidence="2">Uncharacterized protein</fullName>
    </submittedName>
</protein>
<keyword evidence="1" id="KW-1133">Transmembrane helix</keyword>
<dbReference type="EMBL" id="QXHD01000004">
    <property type="protein sequence ID" value="NEZ57785.1"/>
    <property type="molecule type" value="Genomic_DNA"/>
</dbReference>
<dbReference type="Proteomes" id="UP000481033">
    <property type="component" value="Unassembled WGS sequence"/>
</dbReference>
<name>A0A6M0RNA6_9CYAN</name>
<proteinExistence type="predicted"/>
<evidence type="ECO:0000313" key="3">
    <source>
        <dbReference type="Proteomes" id="UP000481033"/>
    </source>
</evidence>
<dbReference type="InterPro" id="IPR014919">
    <property type="entry name" value="XisH"/>
</dbReference>